<dbReference type="GO" id="GO:0009786">
    <property type="term" value="P:regulation of asymmetric cell division"/>
    <property type="evidence" value="ECO:0007669"/>
    <property type="project" value="InterPro"/>
</dbReference>
<dbReference type="InterPro" id="IPR040378">
    <property type="entry name" value="BASL"/>
</dbReference>
<dbReference type="PANTHER" id="PTHR33914:SF18">
    <property type="entry name" value="DUF688 FAMILY PROTEIN"/>
    <property type="match status" value="1"/>
</dbReference>
<gene>
    <name evidence="2" type="ORF">CR513_37937</name>
</gene>
<dbReference type="AlphaFoldDB" id="A0A371FSV7"/>
<evidence type="ECO:0000256" key="1">
    <source>
        <dbReference type="SAM" id="MobiDB-lite"/>
    </source>
</evidence>
<comment type="caution">
    <text evidence="2">The sequence shown here is derived from an EMBL/GenBank/DDBJ whole genome shotgun (WGS) entry which is preliminary data.</text>
</comment>
<reference evidence="2" key="1">
    <citation type="submission" date="2018-05" db="EMBL/GenBank/DDBJ databases">
        <title>Draft genome of Mucuna pruriens seed.</title>
        <authorList>
            <person name="Nnadi N.E."/>
            <person name="Vos R."/>
            <person name="Hasami M.H."/>
            <person name="Devisetty U.K."/>
            <person name="Aguiy J.C."/>
        </authorList>
    </citation>
    <scope>NUCLEOTIDE SEQUENCE [LARGE SCALE GENOMIC DNA]</scope>
    <source>
        <strain evidence="2">JCA_2017</strain>
    </source>
</reference>
<protein>
    <submittedName>
        <fullName evidence="2">Uncharacterized protein</fullName>
    </submittedName>
</protein>
<name>A0A371FSV7_MUCPR</name>
<evidence type="ECO:0000313" key="2">
    <source>
        <dbReference type="EMBL" id="RDX81394.1"/>
    </source>
</evidence>
<dbReference type="OrthoDB" id="1300198at2759"/>
<feature type="non-terminal residue" evidence="2">
    <location>
        <position position="1"/>
    </location>
</feature>
<organism evidence="2 3">
    <name type="scientific">Mucuna pruriens</name>
    <name type="common">Velvet bean</name>
    <name type="synonym">Dolichos pruriens</name>
    <dbReference type="NCBI Taxonomy" id="157652"/>
    <lineage>
        <taxon>Eukaryota</taxon>
        <taxon>Viridiplantae</taxon>
        <taxon>Streptophyta</taxon>
        <taxon>Embryophyta</taxon>
        <taxon>Tracheophyta</taxon>
        <taxon>Spermatophyta</taxon>
        <taxon>Magnoliopsida</taxon>
        <taxon>eudicotyledons</taxon>
        <taxon>Gunneridae</taxon>
        <taxon>Pentapetalae</taxon>
        <taxon>rosids</taxon>
        <taxon>fabids</taxon>
        <taxon>Fabales</taxon>
        <taxon>Fabaceae</taxon>
        <taxon>Papilionoideae</taxon>
        <taxon>50 kb inversion clade</taxon>
        <taxon>NPAAA clade</taxon>
        <taxon>indigoferoid/millettioid clade</taxon>
        <taxon>Phaseoleae</taxon>
        <taxon>Mucuna</taxon>
    </lineage>
</organism>
<dbReference type="PANTHER" id="PTHR33914">
    <property type="entry name" value="18S PRE-RIBOSOMAL ASSEMBLY PROTEIN GAR2-LIKE PROTEIN"/>
    <property type="match status" value="1"/>
</dbReference>
<evidence type="ECO:0000313" key="3">
    <source>
        <dbReference type="Proteomes" id="UP000257109"/>
    </source>
</evidence>
<proteinExistence type="predicted"/>
<sequence>MKNSRGYSMKHAHLFHHEDQRNQEHKKIVRDRLEGNSRFRTREIPIQRLFNVGHLANASGDLSRFSKGKNFSSGMNVMDYDIPELVVFIQEDHQQFVKDICVDRGVSPEGKCQSEDCALDHNTVSSHFEPDMNGRRDSNLRTMEAMLINSNRPEYASKPLSLKDAMEFYDCRGLVMDGEVNSGYKISTDHPTKKTTPETLREALTKEAEFSRSFKNWQINSFLGTIGSKVEFPSCADCVQVTDTIICRPEMGNSHSPSGSGKRQENDPQETCSCAVGPLPGSTSYVAPATTSSSASHHSNDSISSTHSFAFPILPEEWNGSPVRMLEADKSQLRKDRWQKIRIFLEDTGRGLCRKAHNNRLTKKREFGESSPSASLLMQCLNAKKKKK</sequence>
<dbReference type="EMBL" id="QJKJ01007944">
    <property type="protein sequence ID" value="RDX81394.1"/>
    <property type="molecule type" value="Genomic_DNA"/>
</dbReference>
<accession>A0A371FSV7</accession>
<feature type="region of interest" description="Disordered" evidence="1">
    <location>
        <begin position="249"/>
        <end position="274"/>
    </location>
</feature>
<keyword evidence="3" id="KW-1185">Reference proteome</keyword>
<dbReference type="Proteomes" id="UP000257109">
    <property type="component" value="Unassembled WGS sequence"/>
</dbReference>